<dbReference type="AlphaFoldDB" id="A0A0V7ZST0"/>
<organism evidence="9 10">
    <name type="scientific">Mastigocoleus testarum BC008</name>
    <dbReference type="NCBI Taxonomy" id="371196"/>
    <lineage>
        <taxon>Bacteria</taxon>
        <taxon>Bacillati</taxon>
        <taxon>Cyanobacteriota</taxon>
        <taxon>Cyanophyceae</taxon>
        <taxon>Nostocales</taxon>
        <taxon>Hapalosiphonaceae</taxon>
        <taxon>Mastigocoleus</taxon>
    </lineage>
</organism>
<reference evidence="9 10" key="1">
    <citation type="journal article" date="2015" name="Genome Announc.">
        <title>Draft Genome of the Euendolithic (true boring) Cyanobacterium Mastigocoleus testarum strain BC008.</title>
        <authorList>
            <person name="Guida B.S."/>
            <person name="Garcia-Pichel F."/>
        </authorList>
    </citation>
    <scope>NUCLEOTIDE SEQUENCE [LARGE SCALE GENOMIC DNA]</scope>
    <source>
        <strain evidence="9 10">BC008</strain>
    </source>
</reference>
<dbReference type="GO" id="GO:0016887">
    <property type="term" value="F:ATP hydrolysis activity"/>
    <property type="evidence" value="ECO:0007669"/>
    <property type="project" value="InterPro"/>
</dbReference>
<accession>A0A0V7ZST0</accession>
<feature type="domain" description="ABC transporter" evidence="8">
    <location>
        <begin position="4"/>
        <end position="245"/>
    </location>
</feature>
<proteinExistence type="predicted"/>
<dbReference type="SMART" id="SM00382">
    <property type="entry name" value="AAA"/>
    <property type="match status" value="1"/>
</dbReference>
<dbReference type="InterPro" id="IPR012693">
    <property type="entry name" value="ABC_transpr_PhnC"/>
</dbReference>
<dbReference type="Proteomes" id="UP000053372">
    <property type="component" value="Unassembled WGS sequence"/>
</dbReference>
<keyword evidence="7" id="KW-0472">Membrane</keyword>
<dbReference type="InterPro" id="IPR003593">
    <property type="entry name" value="AAA+_ATPase"/>
</dbReference>
<evidence type="ECO:0000256" key="6">
    <source>
        <dbReference type="ARBA" id="ARBA00022967"/>
    </source>
</evidence>
<evidence type="ECO:0000256" key="2">
    <source>
        <dbReference type="ARBA" id="ARBA00022475"/>
    </source>
</evidence>
<dbReference type="InterPro" id="IPR017871">
    <property type="entry name" value="ABC_transporter-like_CS"/>
</dbReference>
<dbReference type="PROSITE" id="PS50893">
    <property type="entry name" value="ABC_TRANSPORTER_2"/>
    <property type="match status" value="1"/>
</dbReference>
<evidence type="ECO:0000256" key="7">
    <source>
        <dbReference type="ARBA" id="ARBA00023136"/>
    </source>
</evidence>
<dbReference type="GO" id="GO:0015416">
    <property type="term" value="F:ABC-type phosphonate transporter activity"/>
    <property type="evidence" value="ECO:0007669"/>
    <property type="project" value="InterPro"/>
</dbReference>
<evidence type="ECO:0000256" key="1">
    <source>
        <dbReference type="ARBA" id="ARBA00022448"/>
    </source>
</evidence>
<evidence type="ECO:0000256" key="5">
    <source>
        <dbReference type="ARBA" id="ARBA00022885"/>
    </source>
</evidence>
<dbReference type="InterPro" id="IPR003439">
    <property type="entry name" value="ABC_transporter-like_ATP-bd"/>
</dbReference>
<dbReference type="GO" id="GO:0016020">
    <property type="term" value="C:membrane"/>
    <property type="evidence" value="ECO:0007669"/>
    <property type="project" value="InterPro"/>
</dbReference>
<evidence type="ECO:0000259" key="8">
    <source>
        <dbReference type="PROSITE" id="PS50893"/>
    </source>
</evidence>
<keyword evidence="4 9" id="KW-0067">ATP-binding</keyword>
<dbReference type="NCBIfam" id="TIGR02315">
    <property type="entry name" value="ABC_phnC"/>
    <property type="match status" value="1"/>
</dbReference>
<keyword evidence="3" id="KW-0547">Nucleotide-binding</keyword>
<dbReference type="CDD" id="cd03256">
    <property type="entry name" value="ABC_PhnC_transporter"/>
    <property type="match status" value="1"/>
</dbReference>
<dbReference type="InterPro" id="IPR027417">
    <property type="entry name" value="P-loop_NTPase"/>
</dbReference>
<keyword evidence="5" id="KW-0918">Phosphonate transport</keyword>
<dbReference type="Pfam" id="PF00005">
    <property type="entry name" value="ABC_tran"/>
    <property type="match status" value="1"/>
</dbReference>
<dbReference type="GO" id="GO:0005524">
    <property type="term" value="F:ATP binding"/>
    <property type="evidence" value="ECO:0007669"/>
    <property type="project" value="UniProtKB-KW"/>
</dbReference>
<keyword evidence="6" id="KW-1278">Translocase</keyword>
<protein>
    <submittedName>
        <fullName evidence="9">Phosphonate ABC transporter ATP-binding protein</fullName>
    </submittedName>
</protein>
<keyword evidence="1" id="KW-0813">Transport</keyword>
<keyword evidence="2" id="KW-1003">Cell membrane</keyword>
<evidence type="ECO:0000313" key="9">
    <source>
        <dbReference type="EMBL" id="KST67502.1"/>
    </source>
</evidence>
<dbReference type="RefSeq" id="WP_027845029.1">
    <property type="nucleotide sequence ID" value="NZ_LMTZ01000087.1"/>
</dbReference>
<dbReference type="SUPFAM" id="SSF52540">
    <property type="entry name" value="P-loop containing nucleoside triphosphate hydrolases"/>
    <property type="match status" value="1"/>
</dbReference>
<keyword evidence="10" id="KW-1185">Reference proteome</keyword>
<dbReference type="PANTHER" id="PTHR43166:SF6">
    <property type="entry name" value="PHOSPHONATES IMPORT ATP-BINDING PROTEIN PHNC"/>
    <property type="match status" value="1"/>
</dbReference>
<evidence type="ECO:0000256" key="3">
    <source>
        <dbReference type="ARBA" id="ARBA00022741"/>
    </source>
</evidence>
<dbReference type="OrthoDB" id="9802264at2"/>
<dbReference type="PROSITE" id="PS00211">
    <property type="entry name" value="ABC_TRANSPORTER_1"/>
    <property type="match status" value="1"/>
</dbReference>
<gene>
    <name evidence="9" type="ORF">BC008_30370</name>
</gene>
<dbReference type="PANTHER" id="PTHR43166">
    <property type="entry name" value="AMINO ACID IMPORT ATP-BINDING PROTEIN"/>
    <property type="match status" value="1"/>
</dbReference>
<dbReference type="Gene3D" id="3.40.50.300">
    <property type="entry name" value="P-loop containing nucleotide triphosphate hydrolases"/>
    <property type="match status" value="1"/>
</dbReference>
<evidence type="ECO:0000313" key="10">
    <source>
        <dbReference type="Proteomes" id="UP000053372"/>
    </source>
</evidence>
<dbReference type="InterPro" id="IPR050086">
    <property type="entry name" value="MetN_ABC_transporter-like"/>
</dbReference>
<dbReference type="EMBL" id="LMTZ01000087">
    <property type="protein sequence ID" value="KST67502.1"/>
    <property type="molecule type" value="Genomic_DNA"/>
</dbReference>
<name>A0A0V7ZST0_9CYAN</name>
<sequence length="258" mass="28440">MHVIELERVSKTYNNGLRALKPTTLSISAGSFTVILGPSGAGKSTLLRIINGLESTTSGEVTVLAQKLTPQNISRLRAKAAMVFQQFNLVGRLNVMTNILIGRLHYNPWWMSLLYLFKQQDKTIAHWALARVNLTTKAWERADCLSGGQQQRVGIARALAQQPKIILADEPVASLDPVTSEEILTLLHKICREDGIAVVASLHQVDLAMNFADRIIGLNSGKVVFDGSPKELGSDRLRKIYLREDGSIDENIQLGMVN</sequence>
<evidence type="ECO:0000256" key="4">
    <source>
        <dbReference type="ARBA" id="ARBA00022840"/>
    </source>
</evidence>
<comment type="caution">
    <text evidence="9">The sequence shown here is derived from an EMBL/GenBank/DDBJ whole genome shotgun (WGS) entry which is preliminary data.</text>
</comment>